<evidence type="ECO:0000256" key="2">
    <source>
        <dbReference type="ARBA" id="ARBA00022679"/>
    </source>
</evidence>
<dbReference type="EMBL" id="HBFR01029323">
    <property type="protein sequence ID" value="CAD8894122.1"/>
    <property type="molecule type" value="Transcribed_RNA"/>
</dbReference>
<dbReference type="InterPro" id="IPR038286">
    <property type="entry name" value="IPK_sf"/>
</dbReference>
<dbReference type="SUPFAM" id="SSF56104">
    <property type="entry name" value="SAICAR synthase-like"/>
    <property type="match status" value="1"/>
</dbReference>
<dbReference type="Pfam" id="PF03770">
    <property type="entry name" value="IPK"/>
    <property type="match status" value="1"/>
</dbReference>
<proteinExistence type="inferred from homology"/>
<dbReference type="GO" id="GO:0051765">
    <property type="term" value="F:inositol tetrakisphosphate kinase activity"/>
    <property type="evidence" value="ECO:0007669"/>
    <property type="project" value="TreeGrafter"/>
</dbReference>
<reference evidence="10" key="1">
    <citation type="submission" date="2021-01" db="EMBL/GenBank/DDBJ databases">
        <authorList>
            <person name="Corre E."/>
            <person name="Pelletier E."/>
            <person name="Niang G."/>
            <person name="Scheremetjew M."/>
            <person name="Finn R."/>
            <person name="Kale V."/>
            <person name="Holt S."/>
            <person name="Cochrane G."/>
            <person name="Meng A."/>
            <person name="Brown T."/>
            <person name="Cohen L."/>
        </authorList>
    </citation>
    <scope>NUCLEOTIDE SEQUENCE</scope>
    <source>
        <strain evidence="10">308</strain>
    </source>
</reference>
<protein>
    <recommendedName>
        <fullName evidence="8">Kinase</fullName>
        <ecNumber evidence="8">2.7.-.-</ecNumber>
    </recommendedName>
</protein>
<dbReference type="InterPro" id="IPR005522">
    <property type="entry name" value="IPK"/>
</dbReference>
<comment type="similarity">
    <text evidence="1 8">Belongs to the inositol phosphokinase (IPK) family.</text>
</comment>
<dbReference type="GO" id="GO:0005634">
    <property type="term" value="C:nucleus"/>
    <property type="evidence" value="ECO:0007669"/>
    <property type="project" value="TreeGrafter"/>
</dbReference>
<feature type="region of interest" description="Disordered" evidence="9">
    <location>
        <begin position="129"/>
        <end position="153"/>
    </location>
</feature>
<evidence type="ECO:0000256" key="4">
    <source>
        <dbReference type="ARBA" id="ARBA00022777"/>
    </source>
</evidence>
<sequence>MLPSTGETVTKKYDFILSLGIRRGESWLDRHDIKENDASDAIVVPMKTQVGGIAKHKEPMRQIRLPSKTKNNAVDVSATPPKCFALKPLRMAKPAGDDAPPASPLDHRSYKELAFYEALDIVRDPSLDDAASAPERATEPPTPSRKGPRITRPCDDQHTRLVLLLETTAPHLSTAESPPDRLASSNSASRDIVEEIHLLRALSVLTSKYYGVFAFRADVPPSLFLVIENATAGFSVPCVMDLKVGTNTYAPDATVEKKRNEIAKYPLQSTMGFRIVGMQIHATGGEASGDQERGIQTFDKKYGTSLVTMAQVENAMRMFFLLKMSHRTTEDEIIKMQKKLHVFLSKLSEIIQWFERNHIFKFYSSSLLIAHEGDMTISSDDVVVKLIDFAHVRRLAGKDIGYMKGLSNLNQMIKRILSN</sequence>
<dbReference type="GO" id="GO:0005524">
    <property type="term" value="F:ATP binding"/>
    <property type="evidence" value="ECO:0007669"/>
    <property type="project" value="UniProtKB-KW"/>
</dbReference>
<dbReference type="GO" id="GO:0005737">
    <property type="term" value="C:cytoplasm"/>
    <property type="evidence" value="ECO:0007669"/>
    <property type="project" value="TreeGrafter"/>
</dbReference>
<accession>A0A7S1BRK4</accession>
<dbReference type="AlphaFoldDB" id="A0A7S1BRK4"/>
<keyword evidence="4 8" id="KW-0418">Kinase</keyword>
<evidence type="ECO:0000256" key="7">
    <source>
        <dbReference type="ARBA" id="ARBA00036525"/>
    </source>
</evidence>
<evidence type="ECO:0000256" key="5">
    <source>
        <dbReference type="ARBA" id="ARBA00022840"/>
    </source>
</evidence>
<evidence type="ECO:0000256" key="6">
    <source>
        <dbReference type="ARBA" id="ARBA00036164"/>
    </source>
</evidence>
<evidence type="ECO:0000256" key="3">
    <source>
        <dbReference type="ARBA" id="ARBA00022741"/>
    </source>
</evidence>
<comment type="catalytic activity">
    <reaction evidence="7">
        <text>1D-myo-inositol 1,3,4,6-tetrakisphosphate + ATP = 1D-myo-inositol 1,3,4,5,6-pentakisphosphate + ADP + H(+)</text>
        <dbReference type="Rhea" id="RHEA:12717"/>
        <dbReference type="ChEBI" id="CHEBI:15378"/>
        <dbReference type="ChEBI" id="CHEBI:30616"/>
        <dbReference type="ChEBI" id="CHEBI:57660"/>
        <dbReference type="ChEBI" id="CHEBI:57733"/>
        <dbReference type="ChEBI" id="CHEBI:456216"/>
        <dbReference type="EC" id="2.7.1.140"/>
    </reaction>
</comment>
<evidence type="ECO:0000256" key="8">
    <source>
        <dbReference type="RuleBase" id="RU363090"/>
    </source>
</evidence>
<keyword evidence="3" id="KW-0547">Nucleotide-binding</keyword>
<dbReference type="PANTHER" id="PTHR12400">
    <property type="entry name" value="INOSITOL POLYPHOSPHATE KINASE"/>
    <property type="match status" value="1"/>
</dbReference>
<dbReference type="GO" id="GO:0032958">
    <property type="term" value="P:inositol phosphate biosynthetic process"/>
    <property type="evidence" value="ECO:0007669"/>
    <property type="project" value="InterPro"/>
</dbReference>
<evidence type="ECO:0000256" key="9">
    <source>
        <dbReference type="SAM" id="MobiDB-lite"/>
    </source>
</evidence>
<keyword evidence="2 8" id="KW-0808">Transferase</keyword>
<organism evidence="10">
    <name type="scientific">Corethron hystrix</name>
    <dbReference type="NCBI Taxonomy" id="216773"/>
    <lineage>
        <taxon>Eukaryota</taxon>
        <taxon>Sar</taxon>
        <taxon>Stramenopiles</taxon>
        <taxon>Ochrophyta</taxon>
        <taxon>Bacillariophyta</taxon>
        <taxon>Coscinodiscophyceae</taxon>
        <taxon>Corethrophycidae</taxon>
        <taxon>Corethrales</taxon>
        <taxon>Corethraceae</taxon>
        <taxon>Corethron</taxon>
    </lineage>
</organism>
<dbReference type="PANTHER" id="PTHR12400:SF51">
    <property type="entry name" value="INOSITOL POLYPHOSPHATE MULTIKINASE"/>
    <property type="match status" value="1"/>
</dbReference>
<dbReference type="GO" id="GO:0008440">
    <property type="term" value="F:inositol-1,4,5-trisphosphate 3-kinase activity"/>
    <property type="evidence" value="ECO:0007669"/>
    <property type="project" value="TreeGrafter"/>
</dbReference>
<evidence type="ECO:0000313" key="10">
    <source>
        <dbReference type="EMBL" id="CAD8894122.1"/>
    </source>
</evidence>
<evidence type="ECO:0000256" key="1">
    <source>
        <dbReference type="ARBA" id="ARBA00007374"/>
    </source>
</evidence>
<dbReference type="Gene3D" id="3.30.470.160">
    <property type="entry name" value="Inositol polyphosphate kinase"/>
    <property type="match status" value="1"/>
</dbReference>
<comment type="catalytic activity">
    <reaction evidence="6">
        <text>1D-myo-inositol 1,4,5-trisphosphate + 2 ATP = 1D-myo-inositol 1,3,4,5,6-pentakisphosphate + 2 ADP + 2 H(+)</text>
        <dbReference type="Rhea" id="RHEA:32359"/>
        <dbReference type="ChEBI" id="CHEBI:15378"/>
        <dbReference type="ChEBI" id="CHEBI:30616"/>
        <dbReference type="ChEBI" id="CHEBI:57733"/>
        <dbReference type="ChEBI" id="CHEBI:203600"/>
        <dbReference type="ChEBI" id="CHEBI:456216"/>
        <dbReference type="EC" id="2.7.1.151"/>
    </reaction>
</comment>
<name>A0A7S1BRK4_9STRA</name>
<keyword evidence="5" id="KW-0067">ATP-binding</keyword>
<gene>
    <name evidence="10" type="ORF">CHYS00102_LOCUS21335</name>
</gene>
<dbReference type="EC" id="2.7.-.-" evidence="8"/>